<comment type="caution">
    <text evidence="1">The sequence shown here is derived from an EMBL/GenBank/DDBJ whole genome shotgun (WGS) entry which is preliminary data.</text>
</comment>
<accession>A0AAV7MPZ4</accession>
<dbReference type="AlphaFoldDB" id="A0AAV7MPZ4"/>
<evidence type="ECO:0000313" key="1">
    <source>
        <dbReference type="EMBL" id="KAJ1104043.1"/>
    </source>
</evidence>
<proteinExistence type="predicted"/>
<sequence>MSHCFPRLESLATCSKPKALSAHRPPGVRLCPSAGRVSTGAPSRAVLLHLALLTFDCQRAPVGPLPSAAYCRARLSPASWYSASASVGLLRPALLFPILDEGLENSPRLQPKRLPRHSPGVLCRLQFPVG</sequence>
<dbReference type="Proteomes" id="UP001066276">
    <property type="component" value="Chromosome 9"/>
</dbReference>
<organism evidence="1 2">
    <name type="scientific">Pleurodeles waltl</name>
    <name type="common">Iberian ribbed newt</name>
    <dbReference type="NCBI Taxonomy" id="8319"/>
    <lineage>
        <taxon>Eukaryota</taxon>
        <taxon>Metazoa</taxon>
        <taxon>Chordata</taxon>
        <taxon>Craniata</taxon>
        <taxon>Vertebrata</taxon>
        <taxon>Euteleostomi</taxon>
        <taxon>Amphibia</taxon>
        <taxon>Batrachia</taxon>
        <taxon>Caudata</taxon>
        <taxon>Salamandroidea</taxon>
        <taxon>Salamandridae</taxon>
        <taxon>Pleurodelinae</taxon>
        <taxon>Pleurodeles</taxon>
    </lineage>
</organism>
<protein>
    <submittedName>
        <fullName evidence="1">Uncharacterized protein</fullName>
    </submittedName>
</protein>
<name>A0AAV7MPZ4_PLEWA</name>
<gene>
    <name evidence="1" type="ORF">NDU88_001458</name>
</gene>
<keyword evidence="2" id="KW-1185">Reference proteome</keyword>
<evidence type="ECO:0000313" key="2">
    <source>
        <dbReference type="Proteomes" id="UP001066276"/>
    </source>
</evidence>
<dbReference type="EMBL" id="JANPWB010000013">
    <property type="protein sequence ID" value="KAJ1104043.1"/>
    <property type="molecule type" value="Genomic_DNA"/>
</dbReference>
<reference evidence="1" key="1">
    <citation type="journal article" date="2022" name="bioRxiv">
        <title>Sequencing and chromosome-scale assembly of the giantPleurodeles waltlgenome.</title>
        <authorList>
            <person name="Brown T."/>
            <person name="Elewa A."/>
            <person name="Iarovenko S."/>
            <person name="Subramanian E."/>
            <person name="Araus A.J."/>
            <person name="Petzold A."/>
            <person name="Susuki M."/>
            <person name="Suzuki K.-i.T."/>
            <person name="Hayashi T."/>
            <person name="Toyoda A."/>
            <person name="Oliveira C."/>
            <person name="Osipova E."/>
            <person name="Leigh N.D."/>
            <person name="Simon A."/>
            <person name="Yun M.H."/>
        </authorList>
    </citation>
    <scope>NUCLEOTIDE SEQUENCE</scope>
    <source>
        <strain evidence="1">20211129_DDA</strain>
        <tissue evidence="1">Liver</tissue>
    </source>
</reference>